<dbReference type="Proteomes" id="UP000724874">
    <property type="component" value="Unassembled WGS sequence"/>
</dbReference>
<evidence type="ECO:0000313" key="1">
    <source>
        <dbReference type="EMBL" id="KAF8910116.1"/>
    </source>
</evidence>
<evidence type="ECO:0000313" key="2">
    <source>
        <dbReference type="Proteomes" id="UP000724874"/>
    </source>
</evidence>
<gene>
    <name evidence="1" type="ORF">CPB84DRAFT_1764651</name>
</gene>
<sequence>MWVAFFRFSAKFACGLAICSMFSSSSSRWSRYRTIRDKNIKSISTTLSLLECLHPDSWLSVHNRLTELSLFYLRGMHAIHEFQGDRTAVIFVNDFVNLYIKRLAILTCFTLRSFLPFFTPGKCW</sequence>
<dbReference type="EMBL" id="JADNYJ010000007">
    <property type="protein sequence ID" value="KAF8910116.1"/>
    <property type="molecule type" value="Genomic_DNA"/>
</dbReference>
<organism evidence="1 2">
    <name type="scientific">Gymnopilus junonius</name>
    <name type="common">Spectacular rustgill mushroom</name>
    <name type="synonym">Gymnopilus spectabilis subsp. junonius</name>
    <dbReference type="NCBI Taxonomy" id="109634"/>
    <lineage>
        <taxon>Eukaryota</taxon>
        <taxon>Fungi</taxon>
        <taxon>Dikarya</taxon>
        <taxon>Basidiomycota</taxon>
        <taxon>Agaricomycotina</taxon>
        <taxon>Agaricomycetes</taxon>
        <taxon>Agaricomycetidae</taxon>
        <taxon>Agaricales</taxon>
        <taxon>Agaricineae</taxon>
        <taxon>Hymenogastraceae</taxon>
        <taxon>Gymnopilus</taxon>
    </lineage>
</organism>
<keyword evidence="2" id="KW-1185">Reference proteome</keyword>
<accession>A0A9P5TT35</accession>
<reference evidence="1" key="1">
    <citation type="submission" date="2020-11" db="EMBL/GenBank/DDBJ databases">
        <authorList>
            <consortium name="DOE Joint Genome Institute"/>
            <person name="Ahrendt S."/>
            <person name="Riley R."/>
            <person name="Andreopoulos W."/>
            <person name="LaButti K."/>
            <person name="Pangilinan J."/>
            <person name="Ruiz-duenas F.J."/>
            <person name="Barrasa J.M."/>
            <person name="Sanchez-Garcia M."/>
            <person name="Camarero S."/>
            <person name="Miyauchi S."/>
            <person name="Serrano A."/>
            <person name="Linde D."/>
            <person name="Babiker R."/>
            <person name="Drula E."/>
            <person name="Ayuso-Fernandez I."/>
            <person name="Pacheco R."/>
            <person name="Padilla G."/>
            <person name="Ferreira P."/>
            <person name="Barriuso J."/>
            <person name="Kellner H."/>
            <person name="Castanera R."/>
            <person name="Alfaro M."/>
            <person name="Ramirez L."/>
            <person name="Pisabarro A.G."/>
            <person name="Kuo A."/>
            <person name="Tritt A."/>
            <person name="Lipzen A."/>
            <person name="He G."/>
            <person name="Yan M."/>
            <person name="Ng V."/>
            <person name="Cullen D."/>
            <person name="Martin F."/>
            <person name="Rosso M.-N."/>
            <person name="Henrissat B."/>
            <person name="Hibbett D."/>
            <person name="Martinez A.T."/>
            <person name="Grigoriev I.V."/>
        </authorList>
    </citation>
    <scope>NUCLEOTIDE SEQUENCE</scope>
    <source>
        <strain evidence="1">AH 44721</strain>
    </source>
</reference>
<protein>
    <submittedName>
        <fullName evidence="1">Uncharacterized protein</fullName>
    </submittedName>
</protein>
<dbReference type="AlphaFoldDB" id="A0A9P5TT35"/>
<name>A0A9P5TT35_GYMJU</name>
<comment type="caution">
    <text evidence="1">The sequence shown here is derived from an EMBL/GenBank/DDBJ whole genome shotgun (WGS) entry which is preliminary data.</text>
</comment>
<proteinExistence type="predicted"/>